<organism evidence="5 6">
    <name type="scientific">Alternaria burnsii</name>
    <dbReference type="NCBI Taxonomy" id="1187904"/>
    <lineage>
        <taxon>Eukaryota</taxon>
        <taxon>Fungi</taxon>
        <taxon>Dikarya</taxon>
        <taxon>Ascomycota</taxon>
        <taxon>Pezizomycotina</taxon>
        <taxon>Dothideomycetes</taxon>
        <taxon>Pleosporomycetidae</taxon>
        <taxon>Pleosporales</taxon>
        <taxon>Pleosporineae</taxon>
        <taxon>Pleosporaceae</taxon>
        <taxon>Alternaria</taxon>
        <taxon>Alternaria sect. Alternaria</taxon>
    </lineage>
</organism>
<reference evidence="5" key="1">
    <citation type="submission" date="2020-01" db="EMBL/GenBank/DDBJ databases">
        <authorList>
            <person name="Feng Z.H.Z."/>
        </authorList>
    </citation>
    <scope>NUCLEOTIDE SEQUENCE</scope>
    <source>
        <strain evidence="5">CBS107.38</strain>
    </source>
</reference>
<gene>
    <name evidence="5" type="ORF">GT037_009840</name>
</gene>
<evidence type="ECO:0000256" key="2">
    <source>
        <dbReference type="ARBA" id="ARBA00022827"/>
    </source>
</evidence>
<dbReference type="Gene3D" id="3.50.50.60">
    <property type="entry name" value="FAD/NAD(P)-binding domain"/>
    <property type="match status" value="1"/>
</dbReference>
<keyword evidence="5" id="KW-0503">Monooxygenase</keyword>
<dbReference type="PANTHER" id="PTHR46865:SF2">
    <property type="entry name" value="MONOOXYGENASE"/>
    <property type="match status" value="1"/>
</dbReference>
<evidence type="ECO:0000313" key="6">
    <source>
        <dbReference type="Proteomes" id="UP000596902"/>
    </source>
</evidence>
<keyword evidence="1" id="KW-0285">Flavoprotein</keyword>
<dbReference type="PRINTS" id="PR00420">
    <property type="entry name" value="RNGMNOXGNASE"/>
</dbReference>
<keyword evidence="3" id="KW-0560">Oxidoreductase</keyword>
<dbReference type="InterPro" id="IPR051704">
    <property type="entry name" value="FAD_aromatic-hydroxylase"/>
</dbReference>
<dbReference type="AlphaFoldDB" id="A0A8H7B333"/>
<accession>A0A8H7B333</accession>
<dbReference type="RefSeq" id="XP_038782301.1">
    <property type="nucleotide sequence ID" value="XM_038934887.1"/>
</dbReference>
<dbReference type="Pfam" id="PF01494">
    <property type="entry name" value="FAD_binding_3"/>
    <property type="match status" value="1"/>
</dbReference>
<dbReference type="Pfam" id="PF19287">
    <property type="entry name" value="DUF5910"/>
    <property type="match status" value="1"/>
</dbReference>
<dbReference type="PANTHER" id="PTHR46865">
    <property type="entry name" value="OXIDOREDUCTASE-RELATED"/>
    <property type="match status" value="1"/>
</dbReference>
<evidence type="ECO:0000313" key="5">
    <source>
        <dbReference type="EMBL" id="KAF7671941.1"/>
    </source>
</evidence>
<dbReference type="Gene3D" id="3.30.9.10">
    <property type="entry name" value="D-Amino Acid Oxidase, subunit A, domain 2"/>
    <property type="match status" value="1"/>
</dbReference>
<dbReference type="InterPro" id="IPR002938">
    <property type="entry name" value="FAD-bd"/>
</dbReference>
<dbReference type="InterPro" id="IPR045564">
    <property type="entry name" value="DUF5910"/>
</dbReference>
<proteinExistence type="predicted"/>
<dbReference type="GO" id="GO:0004497">
    <property type="term" value="F:monooxygenase activity"/>
    <property type="evidence" value="ECO:0007669"/>
    <property type="project" value="UniProtKB-KW"/>
</dbReference>
<dbReference type="InterPro" id="IPR036188">
    <property type="entry name" value="FAD/NAD-bd_sf"/>
</dbReference>
<reference evidence="5" key="2">
    <citation type="submission" date="2020-08" db="EMBL/GenBank/DDBJ databases">
        <title>Draft Genome Sequence of Cumin Blight Pathogen Alternaria burnsii.</title>
        <authorList>
            <person name="Feng Z."/>
        </authorList>
    </citation>
    <scope>NUCLEOTIDE SEQUENCE</scope>
    <source>
        <strain evidence="5">CBS107.38</strain>
    </source>
</reference>
<dbReference type="Proteomes" id="UP000596902">
    <property type="component" value="Unassembled WGS sequence"/>
</dbReference>
<dbReference type="GeneID" id="62208065"/>
<evidence type="ECO:0000259" key="4">
    <source>
        <dbReference type="Pfam" id="PF01494"/>
    </source>
</evidence>
<name>A0A8H7B333_9PLEO</name>
<comment type="caution">
    <text evidence="5">The sequence shown here is derived from an EMBL/GenBank/DDBJ whole genome shotgun (WGS) entry which is preliminary data.</text>
</comment>
<evidence type="ECO:0000256" key="1">
    <source>
        <dbReference type="ARBA" id="ARBA00022630"/>
    </source>
</evidence>
<keyword evidence="6" id="KW-1185">Reference proteome</keyword>
<evidence type="ECO:0000256" key="3">
    <source>
        <dbReference type="ARBA" id="ARBA00023002"/>
    </source>
</evidence>
<sequence length="607" mass="67421">MSLSKTPQLKVLINGAGIAGSNLAYWLARTRLNASITVLERSPSPRTTGQSIEIRGAAISIVEKMGLLPSVLARNTTEDGTRLVNASNKIIAEFGKGDNRFTSEYEILRADLCGLFVDASKSMENVNYVYGDYVTAVEQTDKKVDVTFNSGAKDSFDFIVGADGSTSRIRSLILDEETRKDSYNFIGQYIAYFSIPREESDTKHWYWYNAPRGLGLMTRPHRNGKTTGCYMCVTTPAHGQRDPLAEAAMDGGPEKQKEFLHATFHDAGWQAKRILAGMDGCDDFYMSRAAYVKLPTWTNNRAVLLGDAAHATFGVGVTLAVEGAYHLAGELSKIENSDGIPAALKLWEENFRKIQGKHESLPPGFPQLAFPQTAWGIKVRDTLAWTIGKTKAYKLLPEDKPDDSKLQNYEWITTNRWRATIVYGCTIYSGVDVKPPGSFYLVLYCGGKWDRVLTVDADEWDIWNKVYVPELYTFPEDVEDGTKDTCKPLDLWYPKPVSSTCSTPFLPFGFAINADASDTAEKNKARFIDSVLPGATVENTVVFAKVKGRLERTQGLIPPALIDTGKVYLAQCAERDTEANKHIGKIVTADWGFVTSLPRYGKWTYKP</sequence>
<dbReference type="SUPFAM" id="SSF51905">
    <property type="entry name" value="FAD/NAD(P)-binding domain"/>
    <property type="match status" value="1"/>
</dbReference>
<dbReference type="EMBL" id="JAAABM010000018">
    <property type="protein sequence ID" value="KAF7671941.1"/>
    <property type="molecule type" value="Genomic_DNA"/>
</dbReference>
<feature type="domain" description="FAD-binding" evidence="4">
    <location>
        <begin position="9"/>
        <end position="349"/>
    </location>
</feature>
<dbReference type="GO" id="GO:0071949">
    <property type="term" value="F:FAD binding"/>
    <property type="evidence" value="ECO:0007669"/>
    <property type="project" value="InterPro"/>
</dbReference>
<protein>
    <submittedName>
        <fullName evidence="5">Flavoprotein monooxygenase</fullName>
    </submittedName>
</protein>
<keyword evidence="2" id="KW-0274">FAD</keyword>